<dbReference type="EMBL" id="PKUQ01000052">
    <property type="protein sequence ID" value="PLW75394.1"/>
    <property type="molecule type" value="Genomic_DNA"/>
</dbReference>
<dbReference type="InterPro" id="IPR017439">
    <property type="entry name" value="Amidohydrolase"/>
</dbReference>
<keyword evidence="5" id="KW-1185">Reference proteome</keyword>
<proteinExistence type="predicted"/>
<keyword evidence="2" id="KW-0479">Metal-binding</keyword>
<comment type="cofactor">
    <cofactor evidence="2">
        <name>Mn(2+)</name>
        <dbReference type="ChEBI" id="CHEBI:29035"/>
    </cofactor>
    <text evidence="2">The Mn(2+) ion enhances activity.</text>
</comment>
<dbReference type="InterPro" id="IPR002933">
    <property type="entry name" value="Peptidase_M20"/>
</dbReference>
<dbReference type="PANTHER" id="PTHR11014">
    <property type="entry name" value="PEPTIDASE M20 FAMILY MEMBER"/>
    <property type="match status" value="1"/>
</dbReference>
<evidence type="ECO:0000259" key="3">
    <source>
        <dbReference type="Pfam" id="PF07687"/>
    </source>
</evidence>
<dbReference type="Pfam" id="PF07687">
    <property type="entry name" value="M20_dimer"/>
    <property type="match status" value="1"/>
</dbReference>
<dbReference type="PIRSF" id="PIRSF005962">
    <property type="entry name" value="Pept_M20D_amidohydro"/>
    <property type="match status" value="1"/>
</dbReference>
<dbReference type="Gene3D" id="3.30.70.360">
    <property type="match status" value="1"/>
</dbReference>
<dbReference type="Gene3D" id="3.40.630.10">
    <property type="entry name" value="Zn peptidases"/>
    <property type="match status" value="1"/>
</dbReference>
<feature type="binding site" evidence="2">
    <location>
        <position position="106"/>
    </location>
    <ligand>
        <name>Mn(2+)</name>
        <dbReference type="ChEBI" id="CHEBI:29035"/>
        <label>2</label>
    </ligand>
</feature>
<dbReference type="GO" id="GO:0046872">
    <property type="term" value="F:metal ion binding"/>
    <property type="evidence" value="ECO:0007669"/>
    <property type="project" value="UniProtKB-KW"/>
</dbReference>
<feature type="domain" description="Peptidase M20 dimerisation" evidence="3">
    <location>
        <begin position="190"/>
        <end position="286"/>
    </location>
</feature>
<comment type="caution">
    <text evidence="4">The sequence shown here is derived from an EMBL/GenBank/DDBJ whole genome shotgun (WGS) entry which is preliminary data.</text>
</comment>
<protein>
    <submittedName>
        <fullName evidence="4">Amidohydrolase</fullName>
    </submittedName>
</protein>
<accession>A0A2N5XLM6</accession>
<dbReference type="SUPFAM" id="SSF53187">
    <property type="entry name" value="Zn-dependent exopeptidases"/>
    <property type="match status" value="1"/>
</dbReference>
<dbReference type="NCBIfam" id="TIGR01891">
    <property type="entry name" value="amidohydrolases"/>
    <property type="match status" value="1"/>
</dbReference>
<dbReference type="AlphaFoldDB" id="A0A2N5XLM6"/>
<dbReference type="PANTHER" id="PTHR11014:SF63">
    <property type="entry name" value="METALLOPEPTIDASE, PUTATIVE (AFU_ORTHOLOGUE AFUA_6G09600)-RELATED"/>
    <property type="match status" value="1"/>
</dbReference>
<dbReference type="GO" id="GO:0050118">
    <property type="term" value="F:N-acetyldiaminopimelate deacetylase activity"/>
    <property type="evidence" value="ECO:0007669"/>
    <property type="project" value="UniProtKB-ARBA"/>
</dbReference>
<dbReference type="CDD" id="cd05666">
    <property type="entry name" value="M20_Acy1-like"/>
    <property type="match status" value="1"/>
</dbReference>
<dbReference type="RefSeq" id="WP_101535547.1">
    <property type="nucleotide sequence ID" value="NZ_JBFHIU010000105.1"/>
</dbReference>
<dbReference type="Pfam" id="PF01546">
    <property type="entry name" value="Peptidase_M20"/>
    <property type="match status" value="1"/>
</dbReference>
<evidence type="ECO:0000313" key="4">
    <source>
        <dbReference type="EMBL" id="PLW75394.1"/>
    </source>
</evidence>
<sequence>MSDFATLSDFDAAKSELTTIRHHLHAHPELSGQEQNTAAFVAEKLEEWGYEVTRNIGGHGVVGRLRAGEGNRSIAIRADMDALPIQENTGHSYASQTPGVMHACGHDGHTTMLLGAAQYLARTKNFSGTLNLVFQPAEESIEASGARAMIADGLFERFPCDAIFGMHNHPGVAAGTILTRSGPMMAAADSVTITVNGKGGHASRPHLCIDPIVCVSAIVMALQTIVSRSIDSNEPAVVTVGTIHGGTASNVIAQEASISVSIRSFSAEVRALLKSRLVTIVETQCASWGATATIDFEAGHPVVVNAADETEFATSVCEELVGKGNVGECPLIPGSEDFANYLDHKPGCFIRLGNGEESAMLHNPGYDFNDESLTTGAALWARLTERFLR</sequence>
<keyword evidence="1 4" id="KW-0378">Hydrolase</keyword>
<feature type="binding site" evidence="2">
    <location>
        <position position="362"/>
    </location>
    <ligand>
        <name>Mn(2+)</name>
        <dbReference type="ChEBI" id="CHEBI:29035"/>
        <label>2</label>
    </ligand>
</feature>
<gene>
    <name evidence="4" type="ORF">C0081_20220</name>
</gene>
<evidence type="ECO:0000256" key="2">
    <source>
        <dbReference type="PIRSR" id="PIRSR005962-1"/>
    </source>
</evidence>
<feature type="binding site" evidence="2">
    <location>
        <position position="104"/>
    </location>
    <ligand>
        <name>Mn(2+)</name>
        <dbReference type="ChEBI" id="CHEBI:29035"/>
        <label>2</label>
    </ligand>
</feature>
<keyword evidence="2" id="KW-0464">Manganese</keyword>
<dbReference type="InterPro" id="IPR011650">
    <property type="entry name" value="Peptidase_M20_dimer"/>
</dbReference>
<reference evidence="4 5" key="1">
    <citation type="submission" date="2018-01" db="EMBL/GenBank/DDBJ databases">
        <title>The draft genome sequence of Cohaesibacter sp. H1304.</title>
        <authorList>
            <person name="Wang N.-N."/>
            <person name="Du Z.-J."/>
        </authorList>
    </citation>
    <scope>NUCLEOTIDE SEQUENCE [LARGE SCALE GENOMIC DNA]</scope>
    <source>
        <strain evidence="4 5">H1304</strain>
    </source>
</reference>
<name>A0A2N5XLM6_9HYPH</name>
<feature type="binding site" evidence="2">
    <location>
        <position position="167"/>
    </location>
    <ligand>
        <name>Mn(2+)</name>
        <dbReference type="ChEBI" id="CHEBI:29035"/>
        <label>2</label>
    </ligand>
</feature>
<dbReference type="SUPFAM" id="SSF55031">
    <property type="entry name" value="Bacterial exopeptidase dimerisation domain"/>
    <property type="match status" value="1"/>
</dbReference>
<dbReference type="FunFam" id="3.30.70.360:FF:000001">
    <property type="entry name" value="N-acetyldiaminopimelate deacetylase"/>
    <property type="match status" value="1"/>
</dbReference>
<dbReference type="OrthoDB" id="9777385at2"/>
<dbReference type="GO" id="GO:0019877">
    <property type="term" value="P:diaminopimelate biosynthetic process"/>
    <property type="evidence" value="ECO:0007669"/>
    <property type="project" value="UniProtKB-ARBA"/>
</dbReference>
<dbReference type="InterPro" id="IPR036264">
    <property type="entry name" value="Bact_exopeptidase_dim_dom"/>
</dbReference>
<dbReference type="Proteomes" id="UP000234881">
    <property type="component" value="Unassembled WGS sequence"/>
</dbReference>
<evidence type="ECO:0000313" key="5">
    <source>
        <dbReference type="Proteomes" id="UP000234881"/>
    </source>
</evidence>
<organism evidence="4 5">
    <name type="scientific">Cohaesibacter celericrescens</name>
    <dbReference type="NCBI Taxonomy" id="2067669"/>
    <lineage>
        <taxon>Bacteria</taxon>
        <taxon>Pseudomonadati</taxon>
        <taxon>Pseudomonadota</taxon>
        <taxon>Alphaproteobacteria</taxon>
        <taxon>Hyphomicrobiales</taxon>
        <taxon>Cohaesibacteraceae</taxon>
    </lineage>
</organism>
<evidence type="ECO:0000256" key="1">
    <source>
        <dbReference type="ARBA" id="ARBA00022801"/>
    </source>
</evidence>
<feature type="binding site" evidence="2">
    <location>
        <position position="139"/>
    </location>
    <ligand>
        <name>Mn(2+)</name>
        <dbReference type="ChEBI" id="CHEBI:29035"/>
        <label>2</label>
    </ligand>
</feature>